<keyword evidence="3" id="KW-0813">Transport</keyword>
<dbReference type="Pfam" id="PF25574">
    <property type="entry name" value="TPR_IMB1"/>
    <property type="match status" value="1"/>
</dbReference>
<evidence type="ECO:0000256" key="3">
    <source>
        <dbReference type="ARBA" id="ARBA00022448"/>
    </source>
</evidence>
<evidence type="ECO:0000256" key="2">
    <source>
        <dbReference type="ARBA" id="ARBA00004496"/>
    </source>
</evidence>
<dbReference type="GO" id="GO:0006606">
    <property type="term" value="P:protein import into nucleus"/>
    <property type="evidence" value="ECO:0007669"/>
    <property type="project" value="InterPro"/>
</dbReference>
<keyword evidence="10" id="KW-1185">Reference proteome</keyword>
<dbReference type="Proteomes" id="UP001150925">
    <property type="component" value="Unassembled WGS sequence"/>
</dbReference>
<organism evidence="9 10">
    <name type="scientific">Dispira parvispora</name>
    <dbReference type="NCBI Taxonomy" id="1520584"/>
    <lineage>
        <taxon>Eukaryota</taxon>
        <taxon>Fungi</taxon>
        <taxon>Fungi incertae sedis</taxon>
        <taxon>Zoopagomycota</taxon>
        <taxon>Kickxellomycotina</taxon>
        <taxon>Dimargaritomycetes</taxon>
        <taxon>Dimargaritales</taxon>
        <taxon>Dimargaritaceae</taxon>
        <taxon>Dispira</taxon>
    </lineage>
</organism>
<keyword evidence="7" id="KW-0539">Nucleus</keyword>
<accession>A0A9W8ATW6</accession>
<dbReference type="InterPro" id="IPR011989">
    <property type="entry name" value="ARM-like"/>
</dbReference>
<comment type="caution">
    <text evidence="9">The sequence shown here is derived from an EMBL/GenBank/DDBJ whole genome shotgun (WGS) entry which is preliminary data.</text>
</comment>
<evidence type="ECO:0000256" key="7">
    <source>
        <dbReference type="ARBA" id="ARBA00023242"/>
    </source>
</evidence>
<dbReference type="OrthoDB" id="543373at2759"/>
<dbReference type="InterPro" id="IPR016024">
    <property type="entry name" value="ARM-type_fold"/>
</dbReference>
<keyword evidence="5" id="KW-0677">Repeat</keyword>
<sequence>MATTGSAQAAELLQVVLRDLASSDNAVRSKAEDTLNKDWILAQPNTLFSSLVQIIQSSPDVHLRSFATILFRRIAFRLSPQIDGGSDMMLWMNLNKEVVQVAKHTLLAALAQEPVVVVVHKLCDTIAEVARYVWTIDNDWPELLQCMAACLQSERPAQRAAVFRIFAAVPAVPVSQSVDAVKPIFVQGLQDSDASVRLAALQAGVAYLMDSGAQVAQQCQDLLPMMLSTLEPLVQSQDETQLVEAFSSLTELAEQYPKPFRPVMANLLTFCAQISGNADLEDSTRQGALEMLLTLAESSAPTVRKTPNFCETIVPIAMAMLAEMDEDEDDKTWYTVENLDNDDEEADSNSALGEQAMDRLARALGGKYMFQPSFQLIPQYLQSPNWPKRHAGLMAISAIGEGCGRTMEKELGNILQMVVPFFNDSHDRVRYAACNCIGQLSTDFPDTVQPRYHELVLSHLIPVLQNSNSPRVQAHAAAALVNFCEQATQATLQPYLDTLLTNLLTLLNSPLRYVQEQALTTIATVADSAEDKFVKYYSTIMPMLFNVMRQASQREYRMLRGKAMECATLIALAVGKEIMGPQANELTEILRTIQATVTESDDPQVSYLLAAWTRMCKVMEDDFAPYLPVVMPPLLRSAAIKPDFAVLDLDDDAEGQYSSEDGWEFVTYNGKQIGMRTSFMEEKCTAVEMLICYARELGARFQPYADEVLNIVVPLLRFHFHEGVKTAAAHALPQVLGSVYQHAQLVRQQDPAQAPASEQYVQNAWNIVCGKLVNAILDEADMFAVSELLNSFNDCMAVFRRGMTATSGPNPPALRVPTDLMDKVVNVILSQCRAYCKRIQERREENGGQEDYDPEDEFALSEEAANDEALLTEIGETIHHLFLSQGSDFLPYFDRLLPMVLSFLQDAQSSNSQQWAICVFDNMIEFTGPASWAYQQHFAQALVQGATSAHNEVRQAAIYGLGVAAQFGGPQYAELCAHVVPTLVNLINAPESKELKNVYVRDNAISALGKICRFNASQVDMANALPFWYSVLPVTNDDEECPPMFEYLLELLEQCHPVVMGGPNLQTPTEPSATRLVQIFTDFFISGTKLEEPLNTRVTQAFQACLGVSPTDVKNKALALLAEHNVQLGVN</sequence>
<dbReference type="InterPro" id="IPR041389">
    <property type="entry name" value="Importin_rep_6"/>
</dbReference>
<dbReference type="InterPro" id="IPR034085">
    <property type="entry name" value="TOG"/>
</dbReference>
<evidence type="ECO:0000313" key="9">
    <source>
        <dbReference type="EMBL" id="KAJ1969303.1"/>
    </source>
</evidence>
<dbReference type="InterPro" id="IPR057672">
    <property type="entry name" value="TPR_IPO4/5"/>
</dbReference>
<protein>
    <submittedName>
        <fullName evidence="9">Importin subunit beta-3</fullName>
    </submittedName>
</protein>
<dbReference type="InterPro" id="IPR058584">
    <property type="entry name" value="IMB1_TNPO1-like_TPR"/>
</dbReference>
<dbReference type="GO" id="GO:0005737">
    <property type="term" value="C:cytoplasm"/>
    <property type="evidence" value="ECO:0007669"/>
    <property type="project" value="UniProtKB-SubCell"/>
</dbReference>
<dbReference type="SMART" id="SM01349">
    <property type="entry name" value="TOG"/>
    <property type="match status" value="1"/>
</dbReference>
<evidence type="ECO:0000256" key="4">
    <source>
        <dbReference type="ARBA" id="ARBA00022490"/>
    </source>
</evidence>
<dbReference type="PANTHER" id="PTHR10527">
    <property type="entry name" value="IMPORTIN BETA"/>
    <property type="match status" value="1"/>
</dbReference>
<keyword evidence="4" id="KW-0963">Cytoplasm</keyword>
<gene>
    <name evidence="9" type="primary">PSE1</name>
    <name evidence="9" type="ORF">IWQ62_000708</name>
</gene>
<evidence type="ECO:0000256" key="5">
    <source>
        <dbReference type="ARBA" id="ARBA00022737"/>
    </source>
</evidence>
<dbReference type="Pfam" id="PF25780">
    <property type="entry name" value="TPR_IPO5"/>
    <property type="match status" value="1"/>
</dbReference>
<evidence type="ECO:0000256" key="6">
    <source>
        <dbReference type="ARBA" id="ARBA00022927"/>
    </source>
</evidence>
<dbReference type="InterPro" id="IPR041653">
    <property type="entry name" value="Importin_rep_4"/>
</dbReference>
<evidence type="ECO:0000313" key="10">
    <source>
        <dbReference type="Proteomes" id="UP001150925"/>
    </source>
</evidence>
<dbReference type="EMBL" id="JANBPY010000073">
    <property type="protein sequence ID" value="KAJ1969303.1"/>
    <property type="molecule type" value="Genomic_DNA"/>
</dbReference>
<dbReference type="InterPro" id="IPR040122">
    <property type="entry name" value="Importin_beta"/>
</dbReference>
<dbReference type="AlphaFoldDB" id="A0A9W8ATW6"/>
<dbReference type="Pfam" id="PF13513">
    <property type="entry name" value="HEAT_EZ"/>
    <property type="match status" value="1"/>
</dbReference>
<dbReference type="GO" id="GO:0005634">
    <property type="term" value="C:nucleus"/>
    <property type="evidence" value="ECO:0007669"/>
    <property type="project" value="UniProtKB-SubCell"/>
</dbReference>
<reference evidence="9" key="1">
    <citation type="submission" date="2022-07" db="EMBL/GenBank/DDBJ databases">
        <title>Phylogenomic reconstructions and comparative analyses of Kickxellomycotina fungi.</title>
        <authorList>
            <person name="Reynolds N.K."/>
            <person name="Stajich J.E."/>
            <person name="Barry K."/>
            <person name="Grigoriev I.V."/>
            <person name="Crous P."/>
            <person name="Smith M.E."/>
        </authorList>
    </citation>
    <scope>NUCLEOTIDE SEQUENCE</scope>
    <source>
        <strain evidence="9">RSA 1196</strain>
    </source>
</reference>
<feature type="domain" description="TOG" evidence="8">
    <location>
        <begin position="363"/>
        <end position="606"/>
    </location>
</feature>
<dbReference type="SUPFAM" id="SSF48371">
    <property type="entry name" value="ARM repeat"/>
    <property type="match status" value="2"/>
</dbReference>
<name>A0A9W8ATW6_9FUNG</name>
<evidence type="ECO:0000256" key="1">
    <source>
        <dbReference type="ARBA" id="ARBA00004123"/>
    </source>
</evidence>
<proteinExistence type="predicted"/>
<comment type="subcellular location">
    <subcellularLocation>
        <location evidence="2">Cytoplasm</location>
    </subcellularLocation>
    <subcellularLocation>
        <location evidence="1">Nucleus</location>
    </subcellularLocation>
</comment>
<evidence type="ECO:0000259" key="8">
    <source>
        <dbReference type="SMART" id="SM01349"/>
    </source>
</evidence>
<dbReference type="Pfam" id="PF18829">
    <property type="entry name" value="Importin_rep_6"/>
    <property type="match status" value="1"/>
</dbReference>
<dbReference type="Gene3D" id="1.25.10.10">
    <property type="entry name" value="Leucine-rich Repeat Variant"/>
    <property type="match status" value="1"/>
</dbReference>
<dbReference type="Pfam" id="PF18808">
    <property type="entry name" value="Importin_rep_4"/>
    <property type="match status" value="1"/>
</dbReference>
<keyword evidence="6" id="KW-0653">Protein transport</keyword>